<dbReference type="AlphaFoldDB" id="A0A6J4MDE4"/>
<evidence type="ECO:0000313" key="1">
    <source>
        <dbReference type="EMBL" id="CAA9356413.1"/>
    </source>
</evidence>
<sequence>MISADLRARAERAVHKAAARLHRAVDATVRFEEDGPTRRVEIVLHAPRHRPVVAVGEARLLGPALTAATARLQAQVSRGGSP</sequence>
<dbReference type="InterPro" id="IPR036567">
    <property type="entry name" value="RHF-like"/>
</dbReference>
<organism evidence="1">
    <name type="scientific">uncultured Gemmatimonadaceae bacterium</name>
    <dbReference type="NCBI Taxonomy" id="246130"/>
    <lineage>
        <taxon>Bacteria</taxon>
        <taxon>Pseudomonadati</taxon>
        <taxon>Gemmatimonadota</taxon>
        <taxon>Gemmatimonadia</taxon>
        <taxon>Gemmatimonadales</taxon>
        <taxon>Gemmatimonadaceae</taxon>
        <taxon>environmental samples</taxon>
    </lineage>
</organism>
<dbReference type="EMBL" id="CADCTX010000879">
    <property type="protein sequence ID" value="CAA9356413.1"/>
    <property type="molecule type" value="Genomic_DNA"/>
</dbReference>
<name>A0A6J4MDE4_9BACT</name>
<reference evidence="1" key="1">
    <citation type="submission" date="2020-02" db="EMBL/GenBank/DDBJ databases">
        <authorList>
            <person name="Meier V. D."/>
        </authorList>
    </citation>
    <scope>NUCLEOTIDE SEQUENCE</scope>
    <source>
        <strain evidence="1">AVDCRST_MAG40</strain>
    </source>
</reference>
<accession>A0A6J4MDE4</accession>
<protein>
    <submittedName>
        <fullName evidence="1">Uncharacterized protein</fullName>
    </submittedName>
</protein>
<gene>
    <name evidence="1" type="ORF">AVDCRST_MAG40-3199</name>
</gene>
<proteinExistence type="predicted"/>
<dbReference type="SUPFAM" id="SSF69754">
    <property type="entry name" value="Ribosome binding protein Y (YfiA homologue)"/>
    <property type="match status" value="1"/>
</dbReference>
<feature type="non-terminal residue" evidence="1">
    <location>
        <position position="82"/>
    </location>
</feature>
<dbReference type="Gene3D" id="3.30.160.100">
    <property type="entry name" value="Ribosome hibernation promotion factor-like"/>
    <property type="match status" value="1"/>
</dbReference>